<dbReference type="AlphaFoldDB" id="A0A7X0SE52"/>
<accession>A0A7X0SE52</accession>
<evidence type="ECO:0000313" key="1">
    <source>
        <dbReference type="EMBL" id="MBB6715971.1"/>
    </source>
</evidence>
<organism evidence="1 2">
    <name type="scientific">Clostridium gasigenes</name>
    <dbReference type="NCBI Taxonomy" id="94869"/>
    <lineage>
        <taxon>Bacteria</taxon>
        <taxon>Bacillati</taxon>
        <taxon>Bacillota</taxon>
        <taxon>Clostridia</taxon>
        <taxon>Eubacteriales</taxon>
        <taxon>Clostridiaceae</taxon>
        <taxon>Clostridium</taxon>
    </lineage>
</organism>
<evidence type="ECO:0000313" key="2">
    <source>
        <dbReference type="Proteomes" id="UP000585258"/>
    </source>
</evidence>
<dbReference type="Proteomes" id="UP000585258">
    <property type="component" value="Unassembled WGS sequence"/>
</dbReference>
<name>A0A7X0SE52_9CLOT</name>
<dbReference type="EMBL" id="JACKWY010000010">
    <property type="protein sequence ID" value="MBB6715971.1"/>
    <property type="molecule type" value="Genomic_DNA"/>
</dbReference>
<sequence length="120" mass="14244">MPIEEQRTQVNLIYDELYQVPKCQEFLRLKINQIAKKTCKPIISCHSLEQVKYIRPELKSANTSYMLISGCNKDNYNELKEELEPYELEDLLNLKPYYSLNLIKSKNGYSKFITELPYKE</sequence>
<protein>
    <submittedName>
        <fullName evidence="1">Uncharacterized protein</fullName>
    </submittedName>
</protein>
<comment type="caution">
    <text evidence="1">The sequence shown here is derived from an EMBL/GenBank/DDBJ whole genome shotgun (WGS) entry which is preliminary data.</text>
</comment>
<proteinExistence type="predicted"/>
<reference evidence="1 2" key="1">
    <citation type="submission" date="2020-08" db="EMBL/GenBank/DDBJ databases">
        <title>Clostridia isolated from Swiss meat.</title>
        <authorList>
            <person name="Wambui J."/>
            <person name="Stevens M.J.A."/>
            <person name="Stephan R."/>
        </authorList>
    </citation>
    <scope>NUCLEOTIDE SEQUENCE [LARGE SCALE GENOMIC DNA]</scope>
    <source>
        <strain evidence="1 2">CM001</strain>
    </source>
</reference>
<gene>
    <name evidence="1" type="ORF">H7E68_14790</name>
</gene>